<dbReference type="PROSITE" id="PS50956">
    <property type="entry name" value="HTH_ASNC_2"/>
    <property type="match status" value="1"/>
</dbReference>
<evidence type="ECO:0000256" key="1">
    <source>
        <dbReference type="ARBA" id="ARBA00023015"/>
    </source>
</evidence>
<dbReference type="InterPro" id="IPR011008">
    <property type="entry name" value="Dimeric_a/b-barrel"/>
</dbReference>
<dbReference type="PRINTS" id="PR00033">
    <property type="entry name" value="HTHASNC"/>
</dbReference>
<dbReference type="Pfam" id="PF01037">
    <property type="entry name" value="AsnC_trans_reg"/>
    <property type="match status" value="1"/>
</dbReference>
<evidence type="ECO:0000259" key="4">
    <source>
        <dbReference type="PROSITE" id="PS50956"/>
    </source>
</evidence>
<evidence type="ECO:0000313" key="8">
    <source>
        <dbReference type="Proteomes" id="UP000241447"/>
    </source>
</evidence>
<dbReference type="InterPro" id="IPR011991">
    <property type="entry name" value="ArsR-like_HTH"/>
</dbReference>
<dbReference type="OrthoDB" id="7847328at2"/>
<evidence type="ECO:0000313" key="6">
    <source>
        <dbReference type="EMBL" id="SDF30115.1"/>
    </source>
</evidence>
<dbReference type="AlphaFoldDB" id="A0A1G7JZ45"/>
<reference evidence="5 8" key="2">
    <citation type="submission" date="2018-03" db="EMBL/GenBank/DDBJ databases">
        <title>The Complete Genome of Celeribacter baekdonensis strain LH4, a Thiosulfate-Oxidizing Alphaproteobacterium Isolated from Gulf of Mexico Continental Slope Sediments.</title>
        <authorList>
            <person name="Flood B.E."/>
            <person name="Bailey J.V."/>
            <person name="Leprich D."/>
        </authorList>
    </citation>
    <scope>NUCLEOTIDE SEQUENCE [LARGE SCALE GENOMIC DNA]</scope>
    <source>
        <strain evidence="5 8">LH4</strain>
    </source>
</reference>
<dbReference type="GO" id="GO:0043200">
    <property type="term" value="P:response to amino acid"/>
    <property type="evidence" value="ECO:0007669"/>
    <property type="project" value="TreeGrafter"/>
</dbReference>
<keyword evidence="1" id="KW-0805">Transcription regulation</keyword>
<dbReference type="SUPFAM" id="SSF54909">
    <property type="entry name" value="Dimeric alpha+beta barrel"/>
    <property type="match status" value="1"/>
</dbReference>
<feature type="domain" description="HTH asnC-type" evidence="4">
    <location>
        <begin position="6"/>
        <end position="67"/>
    </location>
</feature>
<dbReference type="InterPro" id="IPR019887">
    <property type="entry name" value="Tscrpt_reg_AsnC/Lrp_C"/>
</dbReference>
<dbReference type="PANTHER" id="PTHR30154:SF17">
    <property type="entry name" value="DNA-BINDING TRANSCRIPTIONAL ACTIVATOR DECR"/>
    <property type="match status" value="1"/>
</dbReference>
<dbReference type="RefSeq" id="WP_074643135.1">
    <property type="nucleotide sequence ID" value="NZ_CAXBOP010000005.1"/>
</dbReference>
<dbReference type="EMBL" id="FNBL01000003">
    <property type="protein sequence ID" value="SDF30115.1"/>
    <property type="molecule type" value="Genomic_DNA"/>
</dbReference>
<dbReference type="GO" id="GO:0006355">
    <property type="term" value="P:regulation of DNA-templated transcription"/>
    <property type="evidence" value="ECO:0007669"/>
    <property type="project" value="UniProtKB-ARBA"/>
</dbReference>
<dbReference type="InterPro" id="IPR019888">
    <property type="entry name" value="Tscrpt_reg_AsnC-like"/>
</dbReference>
<dbReference type="Proteomes" id="UP000182284">
    <property type="component" value="Unassembled WGS sequence"/>
</dbReference>
<sequence>MSDTSFDEIDQRILDILQVDSDLPIAEVADRVGLSPTPIWRRIKRMEAAGLIRGRVALVDQKLANVPMTIFIGVTAPRHAMEWFTQFRALIEDIPEVVEAYRLTGATDYIMKVVVPDIATYDVVYQRMIEEVEFSTVNSSISMEELKFTTAVPTKYL</sequence>
<protein>
    <submittedName>
        <fullName evidence="5">Lrp/AsnC family transcriptional regulator</fullName>
    </submittedName>
    <submittedName>
        <fullName evidence="6">Transcriptional regulator, AsnC family</fullName>
    </submittedName>
</protein>
<dbReference type="PANTHER" id="PTHR30154">
    <property type="entry name" value="LEUCINE-RESPONSIVE REGULATORY PROTEIN"/>
    <property type="match status" value="1"/>
</dbReference>
<dbReference type="GO" id="GO:0043565">
    <property type="term" value="F:sequence-specific DNA binding"/>
    <property type="evidence" value="ECO:0007669"/>
    <property type="project" value="InterPro"/>
</dbReference>
<dbReference type="CDD" id="cd00090">
    <property type="entry name" value="HTH_ARSR"/>
    <property type="match status" value="1"/>
</dbReference>
<dbReference type="InterPro" id="IPR036390">
    <property type="entry name" value="WH_DNA-bd_sf"/>
</dbReference>
<keyword evidence="3" id="KW-0804">Transcription</keyword>
<evidence type="ECO:0000313" key="7">
    <source>
        <dbReference type="Proteomes" id="UP000182284"/>
    </source>
</evidence>
<dbReference type="KEGG" id="cbak:DA792_20090"/>
<dbReference type="EMBL" id="CP028475">
    <property type="protein sequence ID" value="AVW93097.1"/>
    <property type="molecule type" value="Genomic_DNA"/>
</dbReference>
<keyword evidence="2" id="KW-0238">DNA-binding</keyword>
<evidence type="ECO:0000313" key="5">
    <source>
        <dbReference type="EMBL" id="AVW93097.1"/>
    </source>
</evidence>
<dbReference type="Pfam" id="PF13412">
    <property type="entry name" value="HTH_24"/>
    <property type="match status" value="1"/>
</dbReference>
<dbReference type="Proteomes" id="UP000241447">
    <property type="component" value="Chromosome"/>
</dbReference>
<evidence type="ECO:0000256" key="2">
    <source>
        <dbReference type="ARBA" id="ARBA00023125"/>
    </source>
</evidence>
<name>A0A1G7JZ45_9RHOB</name>
<organism evidence="6 7">
    <name type="scientific">Celeribacter baekdonensis</name>
    <dbReference type="NCBI Taxonomy" id="875171"/>
    <lineage>
        <taxon>Bacteria</taxon>
        <taxon>Pseudomonadati</taxon>
        <taxon>Pseudomonadota</taxon>
        <taxon>Alphaproteobacteria</taxon>
        <taxon>Rhodobacterales</taxon>
        <taxon>Roseobacteraceae</taxon>
        <taxon>Celeribacter</taxon>
    </lineage>
</organism>
<dbReference type="SUPFAM" id="SSF46785">
    <property type="entry name" value="Winged helix' DNA-binding domain"/>
    <property type="match status" value="1"/>
</dbReference>
<dbReference type="InterPro" id="IPR036388">
    <property type="entry name" value="WH-like_DNA-bd_sf"/>
</dbReference>
<dbReference type="InterPro" id="IPR000485">
    <property type="entry name" value="AsnC-type_HTH_dom"/>
</dbReference>
<proteinExistence type="predicted"/>
<gene>
    <name evidence="5" type="ORF">DA792_20090</name>
    <name evidence="6" type="ORF">SAMN04488117_103262</name>
</gene>
<dbReference type="SMART" id="SM00344">
    <property type="entry name" value="HTH_ASNC"/>
    <property type="match status" value="1"/>
</dbReference>
<dbReference type="InterPro" id="IPR019885">
    <property type="entry name" value="Tscrpt_reg_HTH_AsnC-type_CS"/>
</dbReference>
<accession>A0A1G7JZ45</accession>
<dbReference type="PROSITE" id="PS00519">
    <property type="entry name" value="HTH_ASNC_1"/>
    <property type="match status" value="1"/>
</dbReference>
<dbReference type="GO" id="GO:0005829">
    <property type="term" value="C:cytosol"/>
    <property type="evidence" value="ECO:0007669"/>
    <property type="project" value="TreeGrafter"/>
</dbReference>
<reference evidence="6 7" key="1">
    <citation type="submission" date="2016-10" db="EMBL/GenBank/DDBJ databases">
        <authorList>
            <person name="de Groot N.N."/>
        </authorList>
    </citation>
    <scope>NUCLEOTIDE SEQUENCE [LARGE SCALE GENOMIC DNA]</scope>
    <source>
        <strain evidence="6 7">DSM 27375</strain>
    </source>
</reference>
<dbReference type="Gene3D" id="1.10.10.10">
    <property type="entry name" value="Winged helix-like DNA-binding domain superfamily/Winged helix DNA-binding domain"/>
    <property type="match status" value="1"/>
</dbReference>
<dbReference type="Gene3D" id="3.30.70.920">
    <property type="match status" value="1"/>
</dbReference>
<evidence type="ECO:0000256" key="3">
    <source>
        <dbReference type="ARBA" id="ARBA00023163"/>
    </source>
</evidence>